<protein>
    <submittedName>
        <fullName evidence="1">Uncharacterized protein</fullName>
    </submittedName>
</protein>
<dbReference type="EMBL" id="JAHRIP010084860">
    <property type="protein sequence ID" value="MEQ2313725.1"/>
    <property type="molecule type" value="Genomic_DNA"/>
</dbReference>
<proteinExistence type="predicted"/>
<keyword evidence="2" id="KW-1185">Reference proteome</keyword>
<reference evidence="1 2" key="1">
    <citation type="submission" date="2021-06" db="EMBL/GenBank/DDBJ databases">
        <authorList>
            <person name="Palmer J.M."/>
        </authorList>
    </citation>
    <scope>NUCLEOTIDE SEQUENCE [LARGE SCALE GENOMIC DNA]</scope>
    <source>
        <strain evidence="1 2">AS_MEX2019</strain>
        <tissue evidence="1">Muscle</tissue>
    </source>
</reference>
<sequence length="114" mass="12777">MNCFLSVTRTDHWSLPSAIAHRASPVDRPLGSVPVLPMASPPLIPDHHTTTTMYDCENDVCCCCFFKYCVSFTPDVTRPTPFQKFHFCLVSRQNTFPNVLGIIKIFFGKCGTGF</sequence>
<dbReference type="Proteomes" id="UP001469553">
    <property type="component" value="Unassembled WGS sequence"/>
</dbReference>
<evidence type="ECO:0000313" key="2">
    <source>
        <dbReference type="Proteomes" id="UP001469553"/>
    </source>
</evidence>
<name>A0ABV1A6A1_9TELE</name>
<organism evidence="1 2">
    <name type="scientific">Ameca splendens</name>
    <dbReference type="NCBI Taxonomy" id="208324"/>
    <lineage>
        <taxon>Eukaryota</taxon>
        <taxon>Metazoa</taxon>
        <taxon>Chordata</taxon>
        <taxon>Craniata</taxon>
        <taxon>Vertebrata</taxon>
        <taxon>Euteleostomi</taxon>
        <taxon>Actinopterygii</taxon>
        <taxon>Neopterygii</taxon>
        <taxon>Teleostei</taxon>
        <taxon>Neoteleostei</taxon>
        <taxon>Acanthomorphata</taxon>
        <taxon>Ovalentaria</taxon>
        <taxon>Atherinomorphae</taxon>
        <taxon>Cyprinodontiformes</taxon>
        <taxon>Goodeidae</taxon>
        <taxon>Ameca</taxon>
    </lineage>
</organism>
<comment type="caution">
    <text evidence="1">The sequence shown here is derived from an EMBL/GenBank/DDBJ whole genome shotgun (WGS) entry which is preliminary data.</text>
</comment>
<evidence type="ECO:0000313" key="1">
    <source>
        <dbReference type="EMBL" id="MEQ2313725.1"/>
    </source>
</evidence>
<accession>A0ABV1A6A1</accession>
<gene>
    <name evidence="1" type="ORF">AMECASPLE_005004</name>
</gene>